<evidence type="ECO:0000256" key="1">
    <source>
        <dbReference type="ARBA" id="ARBA00004651"/>
    </source>
</evidence>
<evidence type="ECO:0000313" key="8">
    <source>
        <dbReference type="EMBL" id="MCX2720375.1"/>
    </source>
</evidence>
<organism evidence="8 9">
    <name type="scientific">Lentiprolixibacter aurantiacus</name>
    <dbReference type="NCBI Taxonomy" id="2993939"/>
    <lineage>
        <taxon>Bacteria</taxon>
        <taxon>Pseudomonadati</taxon>
        <taxon>Bacteroidota</taxon>
        <taxon>Flavobacteriia</taxon>
        <taxon>Flavobacteriales</taxon>
        <taxon>Flavobacteriaceae</taxon>
        <taxon>Lentiprolixibacter</taxon>
    </lineage>
</organism>
<name>A0AAE3SP95_9FLAO</name>
<sequence length="439" mass="50030">MKNYDTLINDLAPRKFGRRGTIWVFLLVLVIIAGVIAYIDQIRKGLVVTNLRDYALWGIYISNFVFFVATSFVGSATVAVLRLTKNKWRTPVVRIAEIITLASIIMAGFTIVLDMGRPDRLMNLFIHARLQSPITWDVIIIPTSIVLSFLMLYFPLLPDLKVLKKAFAKSRPGLSKWYGKFGLNWSGSKKQKAIQQKSIKIIAVMAIPVGIMLQTIDAWLFSTTYRVGWDSTNMGAYFISGAFVAGLGALITVVFVIRYVRKLEHYITEYHFDKLGKFLALTCLVYLYFNINEYVIPIFTAPVEEEIHLNALIYGEYAGLFWFSQVVGLLLPLIILLFKAGRKPRAMFIVGLMVVIGSWWKRYVIVTPTLLHPFLPIEGVPESWQHYFPSVHEWLITSATLAMALLIITLFVRYLPVIPIQRTAEEKGYLTKIDKKEES</sequence>
<evidence type="ECO:0000256" key="6">
    <source>
        <dbReference type="ARBA" id="ARBA00023136"/>
    </source>
</evidence>
<dbReference type="Pfam" id="PF03916">
    <property type="entry name" value="NrfD"/>
    <property type="match status" value="1"/>
</dbReference>
<feature type="transmembrane region" description="Helical" evidence="7">
    <location>
        <begin position="234"/>
        <end position="257"/>
    </location>
</feature>
<evidence type="ECO:0000256" key="7">
    <source>
        <dbReference type="SAM" id="Phobius"/>
    </source>
</evidence>
<keyword evidence="4 7" id="KW-0812">Transmembrane</keyword>
<evidence type="ECO:0000313" key="9">
    <source>
        <dbReference type="Proteomes" id="UP001207116"/>
    </source>
</evidence>
<dbReference type="Proteomes" id="UP001207116">
    <property type="component" value="Unassembled WGS sequence"/>
</dbReference>
<gene>
    <name evidence="8" type="primary">nrfD</name>
    <name evidence="8" type="ORF">OO016_12240</name>
</gene>
<dbReference type="RefSeq" id="WP_266014411.1">
    <property type="nucleotide sequence ID" value="NZ_JAPFQP010000004.1"/>
</dbReference>
<feature type="transmembrane region" description="Helical" evidence="7">
    <location>
        <begin position="95"/>
        <end position="113"/>
    </location>
</feature>
<reference evidence="8" key="1">
    <citation type="submission" date="2022-11" db="EMBL/GenBank/DDBJ databases">
        <title>The characterization of three novel Bacteroidetes species and genomic analysis of their roles in tidal elemental geochemical cycles.</title>
        <authorList>
            <person name="Ma K.-J."/>
        </authorList>
    </citation>
    <scope>NUCLEOTIDE SEQUENCE</scope>
    <source>
        <strain evidence="8">M415</strain>
    </source>
</reference>
<protein>
    <submittedName>
        <fullName evidence="8">Polysulfide reductase NrfD</fullName>
    </submittedName>
</protein>
<evidence type="ECO:0000256" key="3">
    <source>
        <dbReference type="ARBA" id="ARBA00022475"/>
    </source>
</evidence>
<comment type="similarity">
    <text evidence="2">Belongs to the NrfD family.</text>
</comment>
<evidence type="ECO:0000256" key="4">
    <source>
        <dbReference type="ARBA" id="ARBA00022692"/>
    </source>
</evidence>
<feature type="transmembrane region" description="Helical" evidence="7">
    <location>
        <begin position="319"/>
        <end position="338"/>
    </location>
</feature>
<feature type="transmembrane region" description="Helical" evidence="7">
    <location>
        <begin position="278"/>
        <end position="299"/>
    </location>
</feature>
<feature type="transmembrane region" description="Helical" evidence="7">
    <location>
        <begin position="133"/>
        <end position="156"/>
    </location>
</feature>
<evidence type="ECO:0000256" key="5">
    <source>
        <dbReference type="ARBA" id="ARBA00022989"/>
    </source>
</evidence>
<dbReference type="AlphaFoldDB" id="A0AAE3SP95"/>
<feature type="transmembrane region" description="Helical" evidence="7">
    <location>
        <begin position="59"/>
        <end position="83"/>
    </location>
</feature>
<keyword evidence="5 7" id="KW-1133">Transmembrane helix</keyword>
<dbReference type="Gene3D" id="1.20.1630.10">
    <property type="entry name" value="Formate dehydrogenase/DMSO reductase domain"/>
    <property type="match status" value="1"/>
</dbReference>
<feature type="transmembrane region" description="Helical" evidence="7">
    <location>
        <begin position="345"/>
        <end position="365"/>
    </location>
</feature>
<keyword evidence="9" id="KW-1185">Reference proteome</keyword>
<proteinExistence type="inferred from homology"/>
<comment type="caution">
    <text evidence="8">The sequence shown here is derived from an EMBL/GenBank/DDBJ whole genome shotgun (WGS) entry which is preliminary data.</text>
</comment>
<dbReference type="GO" id="GO:0005886">
    <property type="term" value="C:plasma membrane"/>
    <property type="evidence" value="ECO:0007669"/>
    <property type="project" value="UniProtKB-SubCell"/>
</dbReference>
<feature type="transmembrane region" description="Helical" evidence="7">
    <location>
        <begin position="394"/>
        <end position="415"/>
    </location>
</feature>
<evidence type="ECO:0000256" key="2">
    <source>
        <dbReference type="ARBA" id="ARBA00008929"/>
    </source>
</evidence>
<feature type="transmembrane region" description="Helical" evidence="7">
    <location>
        <begin position="21"/>
        <end position="39"/>
    </location>
</feature>
<accession>A0AAE3SP95</accession>
<keyword evidence="3" id="KW-1003">Cell membrane</keyword>
<keyword evidence="6 7" id="KW-0472">Membrane</keyword>
<dbReference type="InterPro" id="IPR005614">
    <property type="entry name" value="NrfD-like"/>
</dbReference>
<comment type="subcellular location">
    <subcellularLocation>
        <location evidence="1">Cell membrane</location>
        <topology evidence="1">Multi-pass membrane protein</topology>
    </subcellularLocation>
</comment>
<dbReference type="PANTHER" id="PTHR43044:SF2">
    <property type="entry name" value="POLYSULPHIDE REDUCTASE NRFD"/>
    <property type="match status" value="1"/>
</dbReference>
<dbReference type="PANTHER" id="PTHR43044">
    <property type="match status" value="1"/>
</dbReference>
<feature type="transmembrane region" description="Helical" evidence="7">
    <location>
        <begin position="199"/>
        <end position="222"/>
    </location>
</feature>
<dbReference type="EMBL" id="JAPFQP010000004">
    <property type="protein sequence ID" value="MCX2720375.1"/>
    <property type="molecule type" value="Genomic_DNA"/>
</dbReference>